<dbReference type="RefSeq" id="WP_272775188.1">
    <property type="nucleotide sequence ID" value="NZ_JAQQLI010000001.1"/>
</dbReference>
<dbReference type="GO" id="GO:0008168">
    <property type="term" value="F:methyltransferase activity"/>
    <property type="evidence" value="ECO:0007669"/>
    <property type="project" value="UniProtKB-KW"/>
</dbReference>
<keyword evidence="1" id="KW-0808">Transferase</keyword>
<gene>
    <name evidence="1" type="ORF">PQJ73_01495</name>
</gene>
<keyword evidence="2" id="KW-1185">Reference proteome</keyword>
<dbReference type="InterPro" id="IPR029063">
    <property type="entry name" value="SAM-dependent_MTases_sf"/>
</dbReference>
<dbReference type="SUPFAM" id="SSF53335">
    <property type="entry name" value="S-adenosyl-L-methionine-dependent methyltransferases"/>
    <property type="match status" value="1"/>
</dbReference>
<reference evidence="1" key="1">
    <citation type="journal article" date="2023" name="Microbiol Resour">
        <title>Genome Sequences of Rhodoplanes serenus and Two Thermotolerant Strains, Rhodoplanes tepidamans and 'Rhodoplanes cryptolactis,' Further Refine the Genus.</title>
        <authorList>
            <person name="Rayyan A.A."/>
            <person name="Kyndt J.A."/>
        </authorList>
    </citation>
    <scope>NUCLEOTIDE SEQUENCE</scope>
    <source>
        <strain evidence="1">DSM 9987</strain>
    </source>
</reference>
<dbReference type="Proteomes" id="UP001165652">
    <property type="component" value="Unassembled WGS sequence"/>
</dbReference>
<dbReference type="EMBL" id="JAQQLI010000001">
    <property type="protein sequence ID" value="MDC7784344.1"/>
    <property type="molecule type" value="Genomic_DNA"/>
</dbReference>
<organism evidence="1 2">
    <name type="scientific">Rhodoplanes tepidamans</name>
    <name type="common">Rhodoplanes cryptolactis</name>
    <dbReference type="NCBI Taxonomy" id="200616"/>
    <lineage>
        <taxon>Bacteria</taxon>
        <taxon>Pseudomonadati</taxon>
        <taxon>Pseudomonadota</taxon>
        <taxon>Alphaproteobacteria</taxon>
        <taxon>Hyphomicrobiales</taxon>
        <taxon>Nitrobacteraceae</taxon>
        <taxon>Rhodoplanes</taxon>
    </lineage>
</organism>
<keyword evidence="1" id="KW-0489">Methyltransferase</keyword>
<comment type="caution">
    <text evidence="1">The sequence shown here is derived from an EMBL/GenBank/DDBJ whole genome shotgun (WGS) entry which is preliminary data.</text>
</comment>
<evidence type="ECO:0000313" key="2">
    <source>
        <dbReference type="Proteomes" id="UP001165652"/>
    </source>
</evidence>
<proteinExistence type="predicted"/>
<evidence type="ECO:0000313" key="1">
    <source>
        <dbReference type="EMBL" id="MDC7784344.1"/>
    </source>
</evidence>
<dbReference type="Gene3D" id="3.40.50.150">
    <property type="entry name" value="Vaccinia Virus protein VP39"/>
    <property type="match status" value="1"/>
</dbReference>
<reference evidence="1" key="2">
    <citation type="submission" date="2023-02" db="EMBL/GenBank/DDBJ databases">
        <authorList>
            <person name="Rayyan A."/>
            <person name="Meyer T."/>
            <person name="Kyndt J.A."/>
        </authorList>
    </citation>
    <scope>NUCLEOTIDE SEQUENCE</scope>
    <source>
        <strain evidence="1">DSM 9987</strain>
    </source>
</reference>
<dbReference type="GO" id="GO:0032259">
    <property type="term" value="P:methylation"/>
    <property type="evidence" value="ECO:0007669"/>
    <property type="project" value="UniProtKB-KW"/>
</dbReference>
<sequence length="237" mass="26659">MQELVAEATAGSLDPAVVTSWLHLASPRVRFLKSLPINSTVLDLGAGDGALAIFKDWLEPLRPDLKLYAVSLGAGAHFHRYEGYELVDFDKGEPGFGGMVFDAMYSSNFVEHIDGGIDRLSEFAFRRLRCGGMLYVEGPSPFMEEVPRREEFHAVGLPVVCGNFRDDKTHRATITLQTQVERTQAAGFFVEESGYIRNRYIEDDMLRIARRDANEVYATLAVWMKYYVSQYAISTKV</sequence>
<protein>
    <submittedName>
        <fullName evidence="1">Class I SAM-dependent methyltransferase</fullName>
    </submittedName>
</protein>
<accession>A0ABT5J3Y4</accession>
<name>A0ABT5J3Y4_RHOTP</name>